<evidence type="ECO:0000313" key="2">
    <source>
        <dbReference type="Proteomes" id="UP000632063"/>
    </source>
</evidence>
<gene>
    <name evidence="1" type="ORF">IG616_04990</name>
</gene>
<accession>A0ABR9CKF2</accession>
<name>A0ABR9CKF2_9HYPH</name>
<dbReference type="Pfam" id="PF10109">
    <property type="entry name" value="Phage_TAC_7"/>
    <property type="match status" value="1"/>
</dbReference>
<dbReference type="Proteomes" id="UP000632063">
    <property type="component" value="Unassembled WGS sequence"/>
</dbReference>
<dbReference type="InterPro" id="IPR019289">
    <property type="entry name" value="Phage_tail_E/E"/>
</dbReference>
<proteinExistence type="predicted"/>
<reference evidence="1 2" key="2">
    <citation type="journal article" date="2021" name="Int. J. Syst. Evol. Microbiol.">
        <title>Roseibium litorale sp. nov., isolated from a tidal flat sediment and proposal for the reclassification of Labrenzia polysiphoniae as Roseibium polysiphoniae comb. nov.</title>
        <authorList>
            <person name="Liu Y."/>
            <person name="Pei T."/>
            <person name="Du J."/>
            <person name="Chao M."/>
            <person name="Deng M.R."/>
            <person name="Zhu H."/>
        </authorList>
    </citation>
    <scope>NUCLEOTIDE SEQUENCE [LARGE SCALE GENOMIC DNA]</scope>
    <source>
        <strain evidence="1 2">4C16A</strain>
    </source>
</reference>
<protein>
    <submittedName>
        <fullName evidence="1">Phage tail assembly protein</fullName>
    </submittedName>
</protein>
<keyword evidence="2" id="KW-1185">Reference proteome</keyword>
<evidence type="ECO:0000313" key="1">
    <source>
        <dbReference type="EMBL" id="MBD8890890.1"/>
    </source>
</evidence>
<comment type="caution">
    <text evidence="1">The sequence shown here is derived from an EMBL/GenBank/DDBJ whole genome shotgun (WGS) entry which is preliminary data.</text>
</comment>
<sequence>MDTVEVTLPKPLTVNGETVSTITLMREPTGQDLGRFSVMDLLVEGDKKAIAHVTEKIGVPCVPAEVIRKGSGANLLALQAAFGSFFEAIDFDGLVVRKTMTPETGTTPGPKTPK</sequence>
<dbReference type="EMBL" id="JACYXI010000002">
    <property type="protein sequence ID" value="MBD8890890.1"/>
    <property type="molecule type" value="Genomic_DNA"/>
</dbReference>
<reference evidence="2" key="1">
    <citation type="submission" date="2020-09" db="EMBL/GenBank/DDBJ databases">
        <title>The genome sequence of strain Labrenzia suaedae 4C16A.</title>
        <authorList>
            <person name="Liu Y."/>
        </authorList>
    </citation>
    <scope>NUCLEOTIDE SEQUENCE [LARGE SCALE GENOMIC DNA]</scope>
    <source>
        <strain evidence="2">4C16A</strain>
    </source>
</reference>
<organism evidence="1 2">
    <name type="scientific">Roseibium litorale</name>
    <dbReference type="NCBI Taxonomy" id="2803841"/>
    <lineage>
        <taxon>Bacteria</taxon>
        <taxon>Pseudomonadati</taxon>
        <taxon>Pseudomonadota</taxon>
        <taxon>Alphaproteobacteria</taxon>
        <taxon>Hyphomicrobiales</taxon>
        <taxon>Stappiaceae</taxon>
        <taxon>Roseibium</taxon>
    </lineage>
</organism>
<dbReference type="RefSeq" id="WP_192147032.1">
    <property type="nucleotide sequence ID" value="NZ_JACYXI010000002.1"/>
</dbReference>